<dbReference type="EMBL" id="CP048738">
    <property type="protein sequence ID" value="QIB80107.1"/>
    <property type="molecule type" value="Genomic_DNA"/>
</dbReference>
<name>A0A6C0UY91_HALVO</name>
<protein>
    <submittedName>
        <fullName evidence="2">Uncharacterized protein</fullName>
    </submittedName>
</protein>
<evidence type="ECO:0000313" key="3">
    <source>
        <dbReference type="Proteomes" id="UP000465667"/>
    </source>
</evidence>
<dbReference type="KEGG" id="hale:G3A49_13285"/>
<proteinExistence type="predicted"/>
<accession>A0A6C0UY91</accession>
<feature type="region of interest" description="Disordered" evidence="1">
    <location>
        <begin position="31"/>
        <end position="51"/>
    </location>
</feature>
<sequence length="233" mass="26095">MFEIFVMTGDLRDDTSDDRDDDEQTTIKELREDVAETAESNDDGVVSGDPTLGTERARMVREAEQTREQILGLDDAISAVYGPGDSNTYTAVVDEDSTFSPTVDRVVHALVDDGFYHLNTRPFEEDNTVDITVEDVPEDASHGDEFADGAVTASVRGCDVTTRDDQEASDDVRRYVRYEDHRGEWHTVGFQSATDALKWADEWPYDVEYHSDEHRHDGPVHRPEDVTATGSNT</sequence>
<evidence type="ECO:0000313" key="2">
    <source>
        <dbReference type="EMBL" id="QIB80107.1"/>
    </source>
</evidence>
<feature type="region of interest" description="Disordered" evidence="1">
    <location>
        <begin position="210"/>
        <end position="233"/>
    </location>
</feature>
<feature type="compositionally biased region" description="Basic and acidic residues" evidence="1">
    <location>
        <begin position="210"/>
        <end position="225"/>
    </location>
</feature>
<dbReference type="AlphaFoldDB" id="A0A6C0UY91"/>
<gene>
    <name evidence="2" type="ORF">G3A49_13285</name>
</gene>
<reference evidence="2 3" key="1">
    <citation type="submission" date="2020-02" db="EMBL/GenBank/DDBJ databases">
        <title>Whole genome sequence of Haloferax alexandrinus pws1.</title>
        <authorList>
            <person name="Verma D.K."/>
            <person name="Gopal K."/>
            <person name="Prasad E.S."/>
        </authorList>
    </citation>
    <scope>NUCLEOTIDE SEQUENCE [LARGE SCALE GENOMIC DNA]</scope>
    <source>
        <strain evidence="3">wsp1</strain>
    </source>
</reference>
<organism evidence="2 3">
    <name type="scientific">Haloferax volcanii</name>
    <name type="common">Halobacterium volcanii</name>
    <dbReference type="NCBI Taxonomy" id="2246"/>
    <lineage>
        <taxon>Archaea</taxon>
        <taxon>Methanobacteriati</taxon>
        <taxon>Methanobacteriota</taxon>
        <taxon>Stenosarchaea group</taxon>
        <taxon>Halobacteria</taxon>
        <taxon>Halobacteriales</taxon>
        <taxon>Haloferacaceae</taxon>
        <taxon>Haloferax</taxon>
    </lineage>
</organism>
<dbReference type="Proteomes" id="UP000465667">
    <property type="component" value="Chromosome"/>
</dbReference>
<evidence type="ECO:0000256" key="1">
    <source>
        <dbReference type="SAM" id="MobiDB-lite"/>
    </source>
</evidence>